<evidence type="ECO:0000313" key="2">
    <source>
        <dbReference type="EMBL" id="SPQ01369.1"/>
    </source>
</evidence>
<dbReference type="EMBL" id="OUUY01000099">
    <property type="protein sequence ID" value="SPQ01369.1"/>
    <property type="molecule type" value="Genomic_DNA"/>
</dbReference>
<reference evidence="3" key="1">
    <citation type="submission" date="2018-03" db="EMBL/GenBank/DDBJ databases">
        <authorList>
            <person name="Zecchin S."/>
        </authorList>
    </citation>
    <scope>NUCLEOTIDE SEQUENCE [LARGE SCALE GENOMIC DNA]</scope>
</reference>
<protein>
    <submittedName>
        <fullName evidence="2">Uncharacterized protein</fullName>
    </submittedName>
</protein>
<gene>
    <name evidence="2" type="ORF">NBG4_510017</name>
</gene>
<feature type="transmembrane region" description="Helical" evidence="1">
    <location>
        <begin position="12"/>
        <end position="32"/>
    </location>
</feature>
<feature type="transmembrane region" description="Helical" evidence="1">
    <location>
        <begin position="44"/>
        <end position="69"/>
    </location>
</feature>
<dbReference type="AlphaFoldDB" id="A0A2U3QJ24"/>
<keyword evidence="1" id="KW-1133">Transmembrane helix</keyword>
<keyword evidence="3" id="KW-1185">Reference proteome</keyword>
<name>A0A2U3QJ24_9BACT</name>
<sequence length="266" mass="30766">MRTPGRRNIENLKWYVILSCLLIGFSVLSYFVQIVIFHRTEDTFFYMLQDIAFVPIQVLLVTFIIARLLSEREKLTRLKKLNMLIGAFYSEVGTHLMKYCSSFCFDLPALAPHLLVTDSWTNRDFAVAMGQIRAVDPKIDSTKGDLAELKGFLAKKRGFLLTLLANPNLLDHERFTNLLWAVFHLMEELSSRNVLEGLPKTDYDHLAGDISRAYTQLLCEWLFYVEHLRRDYPYLFSLAVRMNPMDENASPIVLGVINHSPVKDRK</sequence>
<dbReference type="OrthoDB" id="9799090at2"/>
<keyword evidence="1" id="KW-0472">Membrane</keyword>
<organism evidence="2 3">
    <name type="scientific">Candidatus Sulfobium mesophilum</name>
    <dbReference type="NCBI Taxonomy" id="2016548"/>
    <lineage>
        <taxon>Bacteria</taxon>
        <taxon>Pseudomonadati</taxon>
        <taxon>Nitrospirota</taxon>
        <taxon>Nitrospiria</taxon>
        <taxon>Nitrospirales</taxon>
        <taxon>Nitrospiraceae</taxon>
        <taxon>Candidatus Sulfobium</taxon>
    </lineage>
</organism>
<accession>A0A2U3QJ24</accession>
<dbReference type="Proteomes" id="UP000245125">
    <property type="component" value="Unassembled WGS sequence"/>
</dbReference>
<keyword evidence="1" id="KW-0812">Transmembrane</keyword>
<evidence type="ECO:0000256" key="1">
    <source>
        <dbReference type="SAM" id="Phobius"/>
    </source>
</evidence>
<proteinExistence type="predicted"/>
<evidence type="ECO:0000313" key="3">
    <source>
        <dbReference type="Proteomes" id="UP000245125"/>
    </source>
</evidence>